<proteinExistence type="predicted"/>
<sequence>MKNKVLIIFLFEVLEANKNYFLTQKFASMIFCITFVV</sequence>
<name>F9YU91_CAPCC</name>
<dbReference type="AlphaFoldDB" id="F9YU91"/>
<accession>F9YU91</accession>
<reference evidence="1 2" key="1">
    <citation type="journal article" date="2011" name="J. Bacteriol.">
        <title>Complete genome sequence of the dog commensal and human pathogen Capnocytophaga canimorsus strain 5.</title>
        <authorList>
            <person name="Manfredi P."/>
            <person name="Pagni M."/>
            <person name="Cornelis G.R."/>
        </authorList>
    </citation>
    <scope>NUCLEOTIDE SEQUENCE [LARGE SCALE GENOMIC DNA]</scope>
    <source>
        <strain evidence="2">5</strain>
    </source>
</reference>
<dbReference type="STRING" id="860228.Ccan_20930"/>
<dbReference type="Proteomes" id="UP000008895">
    <property type="component" value="Chromosome"/>
</dbReference>
<evidence type="ECO:0000313" key="1">
    <source>
        <dbReference type="EMBL" id="AEK24209.1"/>
    </source>
</evidence>
<dbReference type="HOGENOM" id="CLU_3341813_0_0_10"/>
<gene>
    <name evidence="1" type="ordered locus">Ccan_20930</name>
</gene>
<dbReference type="EMBL" id="CP002113">
    <property type="protein sequence ID" value="AEK24209.1"/>
    <property type="molecule type" value="Genomic_DNA"/>
</dbReference>
<keyword evidence="2" id="KW-1185">Reference proteome</keyword>
<dbReference type="KEGG" id="ccm:Ccan_20930"/>
<protein>
    <submittedName>
        <fullName evidence="1">Uncharacterized protein</fullName>
    </submittedName>
</protein>
<organism evidence="1 2">
    <name type="scientific">Capnocytophaga canimorsus (strain 5)</name>
    <dbReference type="NCBI Taxonomy" id="860228"/>
    <lineage>
        <taxon>Bacteria</taxon>
        <taxon>Pseudomonadati</taxon>
        <taxon>Bacteroidota</taxon>
        <taxon>Flavobacteriia</taxon>
        <taxon>Flavobacteriales</taxon>
        <taxon>Flavobacteriaceae</taxon>
        <taxon>Capnocytophaga</taxon>
    </lineage>
</organism>
<evidence type="ECO:0000313" key="2">
    <source>
        <dbReference type="Proteomes" id="UP000008895"/>
    </source>
</evidence>